<evidence type="ECO:0000313" key="2">
    <source>
        <dbReference type="EMBL" id="NYT28502.1"/>
    </source>
</evidence>
<dbReference type="Proteomes" id="UP000568751">
    <property type="component" value="Unassembled WGS sequence"/>
</dbReference>
<keyword evidence="2" id="KW-0378">Hydrolase</keyword>
<feature type="binding site" evidence="1">
    <location>
        <position position="7"/>
    </location>
    <ligand>
        <name>a divalent metal cation</name>
        <dbReference type="ChEBI" id="CHEBI:60240"/>
        <label>1</label>
    </ligand>
</feature>
<dbReference type="InterPro" id="IPR032466">
    <property type="entry name" value="Metal_Hydrolase"/>
</dbReference>
<dbReference type="AlphaFoldDB" id="A0A853F4C7"/>
<evidence type="ECO:0000256" key="1">
    <source>
        <dbReference type="PIRSR" id="PIRSR005902-1"/>
    </source>
</evidence>
<dbReference type="CDD" id="cd01310">
    <property type="entry name" value="TatD_DNAse"/>
    <property type="match status" value="1"/>
</dbReference>
<name>A0A853F4C7_9GAMM</name>
<accession>A0A853F4C7</accession>
<sequence length="224" mass="25269">MINSHAHLDFEEVTGIVENAVAIVPSVGSQNWTAVQSYPYFALGIHPWMVEYHEQQDLEQLEYLIKCNNPIAIGEFGLDYARDIDKKEQLHFFTSQLKLAQRYDLPVIIHAVKSTEDVIFLLKKYPKVVGEIHGFSGSEQQAITLISMGFYLGFGLQVTNPKSTRLQKIVKALPIESLLIETDDHPNAQDLSLVAETIAEIKQISVEKLVTQCDNNAISLFRLQ</sequence>
<keyword evidence="1" id="KW-0479">Metal-binding</keyword>
<dbReference type="Gene3D" id="3.20.20.140">
    <property type="entry name" value="Metal-dependent hydrolases"/>
    <property type="match status" value="1"/>
</dbReference>
<dbReference type="PANTHER" id="PTHR46124">
    <property type="entry name" value="D-AMINOACYL-TRNA DEACYLASE"/>
    <property type="match status" value="1"/>
</dbReference>
<evidence type="ECO:0000313" key="3">
    <source>
        <dbReference type="Proteomes" id="UP000568751"/>
    </source>
</evidence>
<proteinExistence type="predicted"/>
<gene>
    <name evidence="2" type="ORF">H0A76_11970</name>
</gene>
<feature type="binding site" evidence="1">
    <location>
        <position position="110"/>
    </location>
    <ligand>
        <name>a divalent metal cation</name>
        <dbReference type="ChEBI" id="CHEBI:60240"/>
        <label>2</label>
    </ligand>
</feature>
<dbReference type="PANTHER" id="PTHR46124:SF3">
    <property type="entry name" value="HYDROLASE"/>
    <property type="match status" value="1"/>
</dbReference>
<dbReference type="GO" id="GO:0016788">
    <property type="term" value="F:hydrolase activity, acting on ester bonds"/>
    <property type="evidence" value="ECO:0007669"/>
    <property type="project" value="InterPro"/>
</dbReference>
<protein>
    <submittedName>
        <fullName evidence="2">TatD family hydrolase</fullName>
    </submittedName>
</protein>
<dbReference type="Pfam" id="PF01026">
    <property type="entry name" value="TatD_DNase"/>
    <property type="match status" value="1"/>
</dbReference>
<dbReference type="GO" id="GO:0046872">
    <property type="term" value="F:metal ion binding"/>
    <property type="evidence" value="ECO:0007669"/>
    <property type="project" value="UniProtKB-KW"/>
</dbReference>
<feature type="binding site" evidence="1">
    <location>
        <position position="5"/>
    </location>
    <ligand>
        <name>a divalent metal cation</name>
        <dbReference type="ChEBI" id="CHEBI:60240"/>
        <label>1</label>
    </ligand>
</feature>
<comment type="caution">
    <text evidence="2">The sequence shown here is derived from an EMBL/GenBank/DDBJ whole genome shotgun (WGS) entry which is preliminary data.</text>
</comment>
<feature type="binding site" evidence="1">
    <location>
        <position position="75"/>
    </location>
    <ligand>
        <name>a divalent metal cation</name>
        <dbReference type="ChEBI" id="CHEBI:60240"/>
        <label>1</label>
    </ligand>
</feature>
<dbReference type="InterPro" id="IPR001130">
    <property type="entry name" value="TatD-like"/>
</dbReference>
<dbReference type="SUPFAM" id="SSF51556">
    <property type="entry name" value="Metallo-dependent hydrolases"/>
    <property type="match status" value="1"/>
</dbReference>
<dbReference type="EMBL" id="JACCHT010000002">
    <property type="protein sequence ID" value="NYT28502.1"/>
    <property type="molecule type" value="Genomic_DNA"/>
</dbReference>
<organism evidence="2 3">
    <name type="scientific">Candidatus Thiodubiliella endoseptemdiera</name>
    <dbReference type="NCBI Taxonomy" id="2738886"/>
    <lineage>
        <taxon>Bacteria</taxon>
        <taxon>Pseudomonadati</taxon>
        <taxon>Pseudomonadota</taxon>
        <taxon>Gammaproteobacteria</taxon>
        <taxon>Candidatus Pseudothioglobaceae</taxon>
        <taxon>Candidatus Thiodubiliella</taxon>
    </lineage>
</organism>
<dbReference type="PIRSF" id="PIRSF005902">
    <property type="entry name" value="DNase_TatD"/>
    <property type="match status" value="1"/>
</dbReference>
<reference evidence="2 3" key="1">
    <citation type="submission" date="2020-05" db="EMBL/GenBank/DDBJ databases">
        <title>Horizontal transmission and recombination maintain forever young bacterial symbiont genomes.</title>
        <authorList>
            <person name="Russell S.L."/>
            <person name="Pepper-Tunick E."/>
            <person name="Svedberg J."/>
            <person name="Byrne A."/>
            <person name="Ruelas Castillo J."/>
            <person name="Vollmers C."/>
            <person name="Beinart R.A."/>
            <person name="Corbett-Detig R."/>
        </authorList>
    </citation>
    <scope>NUCLEOTIDE SEQUENCE [LARGE SCALE GENOMIC DNA]</scope>
    <source>
        <strain evidence="2">455</strain>
    </source>
</reference>
<dbReference type="GO" id="GO:0005829">
    <property type="term" value="C:cytosol"/>
    <property type="evidence" value="ECO:0007669"/>
    <property type="project" value="TreeGrafter"/>
</dbReference>
<feature type="binding site" evidence="1">
    <location>
        <position position="183"/>
    </location>
    <ligand>
        <name>a divalent metal cation</name>
        <dbReference type="ChEBI" id="CHEBI:60240"/>
        <label>1</label>
    </ligand>
</feature>
<feature type="binding site" evidence="1">
    <location>
        <position position="133"/>
    </location>
    <ligand>
        <name>a divalent metal cation</name>
        <dbReference type="ChEBI" id="CHEBI:60240"/>
        <label>2</label>
    </ligand>
</feature>